<evidence type="ECO:0000256" key="3">
    <source>
        <dbReference type="ARBA" id="ARBA00008981"/>
    </source>
</evidence>
<evidence type="ECO:0000256" key="7">
    <source>
        <dbReference type="HAMAP-Rule" id="MF_00375"/>
    </source>
</evidence>
<comment type="similarity">
    <text evidence="3 7">Belongs to the class-III pyridoxal-phosphate-dependent aminotransferase family. HemL subfamily.</text>
</comment>
<dbReference type="InterPro" id="IPR015422">
    <property type="entry name" value="PyrdxlP-dep_Trfase_small"/>
</dbReference>
<dbReference type="Gene3D" id="3.40.640.10">
    <property type="entry name" value="Type I PLP-dependent aspartate aminotransferase-like (Major domain)"/>
    <property type="match status" value="1"/>
</dbReference>
<dbReference type="Gene3D" id="3.90.1150.10">
    <property type="entry name" value="Aspartate Aminotransferase, domain 1"/>
    <property type="match status" value="1"/>
</dbReference>
<keyword evidence="7" id="KW-0963">Cytoplasm</keyword>
<dbReference type="EMBL" id="QHCR01000007">
    <property type="protein sequence ID" value="RHX78529.1"/>
    <property type="molecule type" value="Genomic_DNA"/>
</dbReference>
<comment type="cofactor">
    <cofactor evidence="1 7">
        <name>pyridoxal 5'-phosphate</name>
        <dbReference type="ChEBI" id="CHEBI:597326"/>
    </cofactor>
</comment>
<dbReference type="InterPro" id="IPR015421">
    <property type="entry name" value="PyrdxlP-dep_Trfase_major"/>
</dbReference>
<dbReference type="CDD" id="cd00610">
    <property type="entry name" value="OAT_like"/>
    <property type="match status" value="1"/>
</dbReference>
<dbReference type="NCBIfam" id="NF000818">
    <property type="entry name" value="PRK00062.1"/>
    <property type="match status" value="1"/>
</dbReference>
<dbReference type="Pfam" id="PF00202">
    <property type="entry name" value="Aminotran_3"/>
    <property type="match status" value="1"/>
</dbReference>
<protein>
    <recommendedName>
        <fullName evidence="7">Glutamate-1-semialdehyde 2,1-aminomutase</fullName>
        <shortName evidence="7">GSA</shortName>
        <ecNumber evidence="7">5.4.3.8</ecNumber>
    </recommendedName>
    <alternativeName>
        <fullName evidence="7">Glutamate-1-semialdehyde aminotransferase</fullName>
        <shortName evidence="7">GSA-AT</shortName>
    </alternativeName>
</protein>
<dbReference type="PROSITE" id="PS00600">
    <property type="entry name" value="AA_TRANSFER_CLASS_3"/>
    <property type="match status" value="1"/>
</dbReference>
<dbReference type="InterPro" id="IPR005814">
    <property type="entry name" value="Aminotrans_3"/>
</dbReference>
<evidence type="ECO:0000313" key="9">
    <source>
        <dbReference type="Proteomes" id="UP000285569"/>
    </source>
</evidence>
<comment type="caution">
    <text evidence="8">The sequence shown here is derived from an EMBL/GenBank/DDBJ whole genome shotgun (WGS) entry which is preliminary data.</text>
</comment>
<dbReference type="RefSeq" id="WP_118956978.1">
    <property type="nucleotide sequence ID" value="NZ_QHCR01000007.1"/>
</dbReference>
<comment type="subcellular location">
    <subcellularLocation>
        <location evidence="7">Cytoplasm</location>
    </subcellularLocation>
</comment>
<evidence type="ECO:0000256" key="2">
    <source>
        <dbReference type="ARBA" id="ARBA00004819"/>
    </source>
</evidence>
<sequence>MSSQTSNSKLISESWKGQNSKELFERAVKVSPGGVHSPVRSFRSVGGTPVFFASANGATLTDIEGKEYVDYCLSFGPLILGHRDPEVEEVVRETAGLAWSFGAAEPYSLELAEFITNNVPWAEKVRFVNSGTEAVMSALRVARAATGREKILKFDGCYHGHLDALLVKAGSGLAGESSSDSAGISATAIANTLVLPLDDEAAVEKVFETEGKNIAALIIEPLPANYGLLIQRKEFLSKIVEIARKHGTLVVFDEVISGFRTGFQGMSGLLGIRPDLVTYGKIIGGGFPVGCYAGKKELLDLVAPSGPVYQAGTLSGNPFGMRAGFATLRKAQRDSVYSVLEDRTRILTREMIRLLNAKSDREWEAVTHSSLFWFRTKTKDAVRRIDQIPEGHKEGFAKVFHALLKHGIYLAPSGYEVGFLSWAHTDSVIAKTLELAEQALKEI</sequence>
<reference evidence="9" key="1">
    <citation type="submission" date="2018-05" db="EMBL/GenBank/DDBJ databases">
        <title>Leptospira yasudae sp. nov. and Leptospira stimsonii sp. nov., two pathogenic species of the genus Leptospira isolated from environmental sources.</title>
        <authorList>
            <person name="Casanovas-Massana A."/>
            <person name="Hamond C."/>
            <person name="Santos L.A."/>
            <person name="Hacker K.P."/>
            <person name="Balassiano I."/>
            <person name="Medeiros M.A."/>
            <person name="Reis M.G."/>
            <person name="Ko A.I."/>
            <person name="Wunder E.A."/>
        </authorList>
    </citation>
    <scope>NUCLEOTIDE SEQUENCE [LARGE SCALE GENOMIC DNA]</scope>
    <source>
        <strain evidence="9">B21</strain>
    </source>
</reference>
<name>A0ABX9LZU6_9LEPT</name>
<keyword evidence="4 7" id="KW-0663">Pyridoxal phosphate</keyword>
<feature type="modified residue" description="N6-(pyridoxal phosphate)lysine" evidence="7">
    <location>
        <position position="281"/>
    </location>
</feature>
<comment type="pathway">
    <text evidence="2">Porphyrin-containing compound metabolism; protoporphyrin-IX biosynthesis; 5-aminolevulinate from L-glutamyl-tRNA(Glu): step 2/2.</text>
</comment>
<proteinExistence type="inferred from homology"/>
<evidence type="ECO:0000256" key="4">
    <source>
        <dbReference type="ARBA" id="ARBA00022898"/>
    </source>
</evidence>
<dbReference type="SUPFAM" id="SSF53383">
    <property type="entry name" value="PLP-dependent transferases"/>
    <property type="match status" value="1"/>
</dbReference>
<keyword evidence="5 7" id="KW-0413">Isomerase</keyword>
<dbReference type="InterPro" id="IPR049704">
    <property type="entry name" value="Aminotrans_3_PPA_site"/>
</dbReference>
<dbReference type="GO" id="GO:0008483">
    <property type="term" value="F:transaminase activity"/>
    <property type="evidence" value="ECO:0007669"/>
    <property type="project" value="UniProtKB-KW"/>
</dbReference>
<evidence type="ECO:0000256" key="6">
    <source>
        <dbReference type="ARBA" id="ARBA00023244"/>
    </source>
</evidence>
<dbReference type="InterPro" id="IPR004639">
    <property type="entry name" value="4pyrrol_synth_GluAld_NH2Trfase"/>
</dbReference>
<dbReference type="EC" id="5.4.3.8" evidence="7"/>
<comment type="catalytic activity">
    <reaction evidence="7">
        <text>(S)-4-amino-5-oxopentanoate = 5-aminolevulinate</text>
        <dbReference type="Rhea" id="RHEA:14265"/>
        <dbReference type="ChEBI" id="CHEBI:57501"/>
        <dbReference type="ChEBI" id="CHEBI:356416"/>
        <dbReference type="EC" id="5.4.3.8"/>
    </reaction>
</comment>
<comment type="subunit">
    <text evidence="7">Homodimer.</text>
</comment>
<keyword evidence="8" id="KW-0808">Transferase</keyword>
<organism evidence="8 9">
    <name type="scientific">Leptospira yasudae</name>
    <dbReference type="NCBI Taxonomy" id="2202201"/>
    <lineage>
        <taxon>Bacteria</taxon>
        <taxon>Pseudomonadati</taxon>
        <taxon>Spirochaetota</taxon>
        <taxon>Spirochaetia</taxon>
        <taxon>Leptospirales</taxon>
        <taxon>Leptospiraceae</taxon>
        <taxon>Leptospira</taxon>
    </lineage>
</organism>
<keyword evidence="8" id="KW-0032">Aminotransferase</keyword>
<accession>A0ABX9LZU6</accession>
<evidence type="ECO:0000256" key="1">
    <source>
        <dbReference type="ARBA" id="ARBA00001933"/>
    </source>
</evidence>
<dbReference type="HAMAP" id="MF_00375">
    <property type="entry name" value="HemL_aminotrans_3"/>
    <property type="match status" value="1"/>
</dbReference>
<reference evidence="8 9" key="2">
    <citation type="journal article" date="2020" name="Int. J. Syst. Evol. Microbiol.">
        <title>Leptospira yasudae sp. nov. and Leptospira stimsonii sp. nov., two new species of the pathogenic group isolated from environmental sources.</title>
        <authorList>
            <person name="Casanovas-Massana A."/>
            <person name="Hamond C."/>
            <person name="Santos L.A."/>
            <person name="de Oliveira D."/>
            <person name="Hacker K.P."/>
            <person name="Balassiano I."/>
            <person name="Costa F."/>
            <person name="Medeiros M.A."/>
            <person name="Reis M.G."/>
            <person name="Ko A.I."/>
            <person name="Wunder E.A."/>
        </authorList>
    </citation>
    <scope>NUCLEOTIDE SEQUENCE [LARGE SCALE GENOMIC DNA]</scope>
    <source>
        <strain evidence="8 9">B21</strain>
    </source>
</reference>
<keyword evidence="6 7" id="KW-0627">Porphyrin biosynthesis</keyword>
<dbReference type="Proteomes" id="UP000285569">
    <property type="component" value="Unassembled WGS sequence"/>
</dbReference>
<evidence type="ECO:0000256" key="5">
    <source>
        <dbReference type="ARBA" id="ARBA00023235"/>
    </source>
</evidence>
<gene>
    <name evidence="7" type="primary">hemL</name>
    <name evidence="8" type="ORF">DLM77_15655</name>
</gene>
<dbReference type="PANTHER" id="PTHR43713:SF3">
    <property type="entry name" value="GLUTAMATE-1-SEMIALDEHYDE 2,1-AMINOMUTASE 1, CHLOROPLASTIC-RELATED"/>
    <property type="match status" value="1"/>
</dbReference>
<dbReference type="InterPro" id="IPR015424">
    <property type="entry name" value="PyrdxlP-dep_Trfase"/>
</dbReference>
<keyword evidence="9" id="KW-1185">Reference proteome</keyword>
<dbReference type="PANTHER" id="PTHR43713">
    <property type="entry name" value="GLUTAMATE-1-SEMIALDEHYDE 2,1-AMINOMUTASE"/>
    <property type="match status" value="1"/>
</dbReference>
<evidence type="ECO:0000313" key="8">
    <source>
        <dbReference type="EMBL" id="RHX78529.1"/>
    </source>
</evidence>